<dbReference type="InterPro" id="IPR002182">
    <property type="entry name" value="NB-ARC"/>
</dbReference>
<dbReference type="InterPro" id="IPR027417">
    <property type="entry name" value="P-loop_NTPase"/>
</dbReference>
<name>A0A1W2FC97_KIBAR</name>
<protein>
    <submittedName>
        <fullName evidence="2">Predicted ATPase</fullName>
    </submittedName>
</protein>
<dbReference type="Gene3D" id="3.40.50.300">
    <property type="entry name" value="P-loop containing nucleotide triphosphate hydrolases"/>
    <property type="match status" value="1"/>
</dbReference>
<dbReference type="PANTHER" id="PTHR47691">
    <property type="entry name" value="REGULATOR-RELATED"/>
    <property type="match status" value="1"/>
</dbReference>
<dbReference type="Proteomes" id="UP000192674">
    <property type="component" value="Unassembled WGS sequence"/>
</dbReference>
<dbReference type="Pfam" id="PF00931">
    <property type="entry name" value="NB-ARC"/>
    <property type="match status" value="1"/>
</dbReference>
<evidence type="ECO:0000313" key="3">
    <source>
        <dbReference type="Proteomes" id="UP000192674"/>
    </source>
</evidence>
<feature type="domain" description="NB-ARC" evidence="1">
    <location>
        <begin position="235"/>
        <end position="383"/>
    </location>
</feature>
<dbReference type="Pfam" id="PF13424">
    <property type="entry name" value="TPR_12"/>
    <property type="match status" value="1"/>
</dbReference>
<dbReference type="Gene3D" id="3.30.70.1230">
    <property type="entry name" value="Nucleotide cyclase"/>
    <property type="match status" value="1"/>
</dbReference>
<dbReference type="GO" id="GO:0043531">
    <property type="term" value="F:ADP binding"/>
    <property type="evidence" value="ECO:0007669"/>
    <property type="project" value="InterPro"/>
</dbReference>
<accession>A0A1W2FC97</accession>
<dbReference type="PANTHER" id="PTHR47691:SF3">
    <property type="entry name" value="HTH-TYPE TRANSCRIPTIONAL REGULATOR RV0890C-RELATED"/>
    <property type="match status" value="1"/>
</dbReference>
<reference evidence="2 3" key="1">
    <citation type="submission" date="2017-04" db="EMBL/GenBank/DDBJ databases">
        <authorList>
            <person name="Afonso C.L."/>
            <person name="Miller P.J."/>
            <person name="Scott M.A."/>
            <person name="Spackman E."/>
            <person name="Goraichik I."/>
            <person name="Dimitrov K.M."/>
            <person name="Suarez D.L."/>
            <person name="Swayne D.E."/>
        </authorList>
    </citation>
    <scope>NUCLEOTIDE SEQUENCE [LARGE SCALE GENOMIC DNA]</scope>
    <source>
        <strain evidence="2 3">DSM 43828</strain>
    </source>
</reference>
<dbReference type="InterPro" id="IPR019734">
    <property type="entry name" value="TPR_rpt"/>
</dbReference>
<dbReference type="OrthoDB" id="581105at2"/>
<keyword evidence="3" id="KW-1185">Reference proteome</keyword>
<dbReference type="SMART" id="SM00028">
    <property type="entry name" value="TPR"/>
    <property type="match status" value="5"/>
</dbReference>
<evidence type="ECO:0000313" key="2">
    <source>
        <dbReference type="EMBL" id="SMD19206.1"/>
    </source>
</evidence>
<evidence type="ECO:0000259" key="1">
    <source>
        <dbReference type="Pfam" id="PF00931"/>
    </source>
</evidence>
<dbReference type="EMBL" id="FWXV01000005">
    <property type="protein sequence ID" value="SMD19206.1"/>
    <property type="molecule type" value="Genomic_DNA"/>
</dbReference>
<dbReference type="SUPFAM" id="SSF52540">
    <property type="entry name" value="P-loop containing nucleoside triphosphate hydrolases"/>
    <property type="match status" value="1"/>
</dbReference>
<organism evidence="2 3">
    <name type="scientific">Kibdelosporangium aridum</name>
    <dbReference type="NCBI Taxonomy" id="2030"/>
    <lineage>
        <taxon>Bacteria</taxon>
        <taxon>Bacillati</taxon>
        <taxon>Actinomycetota</taxon>
        <taxon>Actinomycetes</taxon>
        <taxon>Pseudonocardiales</taxon>
        <taxon>Pseudonocardiaceae</taxon>
        <taxon>Kibdelosporangium</taxon>
    </lineage>
</organism>
<gene>
    <name evidence="2" type="ORF">SAMN05661093_06064</name>
</gene>
<proteinExistence type="predicted"/>
<dbReference type="Gene3D" id="1.25.40.10">
    <property type="entry name" value="Tetratricopeptide repeat domain"/>
    <property type="match status" value="1"/>
</dbReference>
<dbReference type="PRINTS" id="PR00364">
    <property type="entry name" value="DISEASERSIST"/>
</dbReference>
<sequence length="891" mass="97672">MAHHMIVVLDIEGFGDRRRTNPHQRGVRDGLYDVVRTSFDAVGVPWADCYHEDRGDAVFILAPASTSKAVFVEALPHRLITALRVHNDTHPEAQRMRLRMALHAGEVQYDDHGVASSSLNLAFRLIDAQPLKAALAASPGVLALITSDWFFEDVVRHTPGAAPATYRRVKVAEKETSTIAWITLPDHPYPAERRRPVDRSLVPRQLPLAIRDFTGRADHVAALDDLIPADDEAPTVVITAIDGTAGIGKTTLAVHWAHRVQHRFPDGTLHVNLRGCGPGAPATPSQVLDGFLRALDVPAEKMPVGMDEQAALYRSLLDGRRMLIVLDNANSADQVRPLLPGAAGCMVIVTSRDSLTGLVVTEAAHRLSLDLLTPPEALNLVTGIIGTDQAAAEPEAVAELLRLCARLPLALRIAASKVAAQRHTTVAEVVAELANEHGRLDVLSSGGDESAAVRAVFDWSYQRLTVDQAQLFRRLGLHPGPDLSLPAAAAVGEVDMSVARRLLDDLTEAHLIEPTARERYRFHDLLRAYAADQAHRHDPEEDRDHAMRTLLAWYAQTACASDHLINPSHYRISLRLPPPAPACIAFHNLAHALAWLEDERTNLLAALHDATQRKLHRHALHLADGMRFLFSLGSWDDVVEVETLGIMAAGHCGDASAERYFLTRRGEAFADQYRWDEAWADFEHALTTARAAGDAVGEGMTLNMLGFLCCERGDYEQARAYLLQGLPLVRNKHPLRYEAIIQGDLSRACAGLGLYRQALEHGERSLVLRRQIGDNRGDPEALYHLAHAWQGLGEHEKAIGLCRQGLAIGRATRSEYTIAVGRATRTLVTSVAALLDTLAVSLYHIGNTGEAIACWREAVAVLEESGYEHLVAEVRQHLQRISQADGPLRGL</sequence>
<dbReference type="InterPro" id="IPR011990">
    <property type="entry name" value="TPR-like_helical_dom_sf"/>
</dbReference>
<dbReference type="AlphaFoldDB" id="A0A1W2FC97"/>
<dbReference type="InterPro" id="IPR029787">
    <property type="entry name" value="Nucleotide_cyclase"/>
</dbReference>
<dbReference type="SUPFAM" id="SSF48452">
    <property type="entry name" value="TPR-like"/>
    <property type="match status" value="1"/>
</dbReference>